<keyword evidence="4" id="KW-1185">Reference proteome</keyword>
<reference evidence="3 4" key="1">
    <citation type="submission" date="2011-02" db="EMBL/GenBank/DDBJ databases">
        <title>The Genome Sequence of Sphaeroforma arctica JP610.</title>
        <authorList>
            <consortium name="The Broad Institute Genome Sequencing Platform"/>
            <person name="Russ C."/>
            <person name="Cuomo C."/>
            <person name="Young S.K."/>
            <person name="Zeng Q."/>
            <person name="Gargeya S."/>
            <person name="Alvarado L."/>
            <person name="Berlin A."/>
            <person name="Chapman S.B."/>
            <person name="Chen Z."/>
            <person name="Freedman E."/>
            <person name="Gellesch M."/>
            <person name="Goldberg J."/>
            <person name="Griggs A."/>
            <person name="Gujja S."/>
            <person name="Heilman E."/>
            <person name="Heiman D."/>
            <person name="Howarth C."/>
            <person name="Mehta T."/>
            <person name="Neiman D."/>
            <person name="Pearson M."/>
            <person name="Roberts A."/>
            <person name="Saif S."/>
            <person name="Shea T."/>
            <person name="Shenoy N."/>
            <person name="Sisk P."/>
            <person name="Stolte C."/>
            <person name="Sykes S."/>
            <person name="White J."/>
            <person name="Yandava C."/>
            <person name="Burger G."/>
            <person name="Gray M.W."/>
            <person name="Holland P.W.H."/>
            <person name="King N."/>
            <person name="Lang F.B.F."/>
            <person name="Roger A.J."/>
            <person name="Ruiz-Trillo I."/>
            <person name="Haas B."/>
            <person name="Nusbaum C."/>
            <person name="Birren B."/>
        </authorList>
    </citation>
    <scope>NUCLEOTIDE SEQUENCE [LARGE SCALE GENOMIC DNA]</scope>
    <source>
        <strain evidence="3 4">JP610</strain>
    </source>
</reference>
<feature type="transmembrane region" description="Helical" evidence="2">
    <location>
        <begin position="147"/>
        <end position="172"/>
    </location>
</feature>
<evidence type="ECO:0000256" key="1">
    <source>
        <dbReference type="SAM" id="MobiDB-lite"/>
    </source>
</evidence>
<keyword evidence="2" id="KW-0812">Transmembrane</keyword>
<dbReference type="EMBL" id="KQ242982">
    <property type="protein sequence ID" value="KNC76734.1"/>
    <property type="molecule type" value="Genomic_DNA"/>
</dbReference>
<feature type="region of interest" description="Disordered" evidence="1">
    <location>
        <begin position="92"/>
        <end position="118"/>
    </location>
</feature>
<accession>A0A0L0FIY2</accession>
<keyword evidence="2" id="KW-1133">Transmembrane helix</keyword>
<organism evidence="3 4">
    <name type="scientific">Sphaeroforma arctica JP610</name>
    <dbReference type="NCBI Taxonomy" id="667725"/>
    <lineage>
        <taxon>Eukaryota</taxon>
        <taxon>Ichthyosporea</taxon>
        <taxon>Ichthyophonida</taxon>
        <taxon>Sphaeroforma</taxon>
    </lineage>
</organism>
<name>A0A0L0FIY2_9EUKA</name>
<feature type="transmembrane region" description="Helical" evidence="2">
    <location>
        <begin position="210"/>
        <end position="232"/>
    </location>
</feature>
<dbReference type="RefSeq" id="XP_014150636.1">
    <property type="nucleotide sequence ID" value="XM_014295161.1"/>
</dbReference>
<feature type="compositionally biased region" description="Polar residues" evidence="1">
    <location>
        <begin position="95"/>
        <end position="118"/>
    </location>
</feature>
<evidence type="ECO:0000313" key="4">
    <source>
        <dbReference type="Proteomes" id="UP000054560"/>
    </source>
</evidence>
<dbReference type="AlphaFoldDB" id="A0A0L0FIY2"/>
<feature type="transmembrane region" description="Helical" evidence="2">
    <location>
        <begin position="238"/>
        <end position="260"/>
    </location>
</feature>
<protein>
    <submittedName>
        <fullName evidence="3">Uncharacterized protein</fullName>
    </submittedName>
</protein>
<proteinExistence type="predicted"/>
<evidence type="ECO:0000313" key="3">
    <source>
        <dbReference type="EMBL" id="KNC76734.1"/>
    </source>
</evidence>
<dbReference type="GeneID" id="25911285"/>
<dbReference type="Proteomes" id="UP000054560">
    <property type="component" value="Unassembled WGS sequence"/>
</dbReference>
<evidence type="ECO:0000256" key="2">
    <source>
        <dbReference type="SAM" id="Phobius"/>
    </source>
</evidence>
<feature type="transmembrane region" description="Helical" evidence="2">
    <location>
        <begin position="316"/>
        <end position="339"/>
    </location>
</feature>
<sequence length="396" mass="44622">MTDVDGYYFDTSLTQSTYTQRAYHTSGSLPMKRIATGRQPTIDKSPMKEKVVLASYPESQDVLATECDFESKDTLKMDIRSESGNADIHRKALKSSVSGNSEQGSHISDTTDANDLNTSHSSYRERLASLAQIKRTKMLTDDNYEMLKMLVFTVSLVCNACIYGGLFALAWYKFSPDPADRVGHTRAVVTILFIVPSKILGTHSNEYRKAYILILAWALMVMIPRSVLFYINPNGYDLAVDLIIACATSFWFLVLIYYTWKCKGVTQTYSDWKQNVYAGLGIAVLPLFILIMRANVFTEIPDNYVTNSGIILLRTFVIFFMQSIAVTQLFSITAAIVFFDLKTSEKLDPDKLFENSLVKQDTKRLSTIESTCIVRKSSFNEYGPSFPVRTAVIITE</sequence>
<feature type="transmembrane region" description="Helical" evidence="2">
    <location>
        <begin position="276"/>
        <end position="296"/>
    </location>
</feature>
<keyword evidence="2" id="KW-0472">Membrane</keyword>
<gene>
    <name evidence="3" type="ORF">SARC_10781</name>
</gene>